<keyword evidence="6" id="KW-0819">tRNA processing</keyword>
<name>A0A0M0K300_9EUKA</name>
<comment type="catalytic activity">
    <reaction evidence="1">
        <text>guanosine(46) in tRNA + S-adenosyl-L-methionine = N(7)-methylguanosine(46) in tRNA + S-adenosyl-L-homocysteine</text>
        <dbReference type="Rhea" id="RHEA:42708"/>
        <dbReference type="Rhea" id="RHEA-COMP:10188"/>
        <dbReference type="Rhea" id="RHEA-COMP:10189"/>
        <dbReference type="ChEBI" id="CHEBI:57856"/>
        <dbReference type="ChEBI" id="CHEBI:59789"/>
        <dbReference type="ChEBI" id="CHEBI:74269"/>
        <dbReference type="ChEBI" id="CHEBI:74480"/>
        <dbReference type="EC" id="2.1.1.33"/>
    </reaction>
</comment>
<dbReference type="OrthoDB" id="2013972at2759"/>
<feature type="domain" description="Methyltransferase" evidence="7">
    <location>
        <begin position="62"/>
        <end position="112"/>
    </location>
</feature>
<evidence type="ECO:0000256" key="3">
    <source>
        <dbReference type="ARBA" id="ARBA00022603"/>
    </source>
</evidence>
<evidence type="ECO:0000256" key="4">
    <source>
        <dbReference type="ARBA" id="ARBA00022679"/>
    </source>
</evidence>
<protein>
    <recommendedName>
        <fullName evidence="2">tRNA (guanine(46)-N(7))-methyltransferase</fullName>
        <ecNumber evidence="2">2.1.1.33</ecNumber>
    </recommendedName>
</protein>
<dbReference type="EMBL" id="JWZX01001576">
    <property type="protein sequence ID" value="KOO33194.1"/>
    <property type="molecule type" value="Genomic_DNA"/>
</dbReference>
<evidence type="ECO:0000256" key="6">
    <source>
        <dbReference type="ARBA" id="ARBA00022694"/>
    </source>
</evidence>
<accession>A0A0M0K300</accession>
<dbReference type="CDD" id="cd02440">
    <property type="entry name" value="AdoMet_MTases"/>
    <property type="match status" value="1"/>
</dbReference>
<keyword evidence="5" id="KW-0949">S-adenosyl-L-methionine</keyword>
<dbReference type="EC" id="2.1.1.33" evidence="2"/>
<proteinExistence type="predicted"/>
<evidence type="ECO:0000256" key="1">
    <source>
        <dbReference type="ARBA" id="ARBA00000142"/>
    </source>
</evidence>
<reference evidence="9" key="1">
    <citation type="journal article" date="2015" name="PLoS Genet.">
        <title>Genome Sequence and Transcriptome Analyses of Chrysochromulina tobin: Metabolic Tools for Enhanced Algal Fitness in the Prominent Order Prymnesiales (Haptophyceae).</title>
        <authorList>
            <person name="Hovde B.T."/>
            <person name="Deodato C.R."/>
            <person name="Hunsperger H.M."/>
            <person name="Ryken S.A."/>
            <person name="Yost W."/>
            <person name="Jha R.K."/>
            <person name="Patterson J."/>
            <person name="Monnat R.J. Jr."/>
            <person name="Barlow S.B."/>
            <person name="Starkenburg S.R."/>
            <person name="Cattolico R.A."/>
        </authorList>
    </citation>
    <scope>NUCLEOTIDE SEQUENCE</scope>
    <source>
        <strain evidence="9">CCMP291</strain>
    </source>
</reference>
<evidence type="ECO:0000256" key="2">
    <source>
        <dbReference type="ARBA" id="ARBA00011977"/>
    </source>
</evidence>
<gene>
    <name evidence="8" type="ORF">Ctob_004301</name>
</gene>
<dbReference type="Proteomes" id="UP000037460">
    <property type="component" value="Unassembled WGS sequence"/>
</dbReference>
<keyword evidence="4 8" id="KW-0808">Transferase</keyword>
<evidence type="ECO:0000259" key="7">
    <source>
        <dbReference type="Pfam" id="PF13649"/>
    </source>
</evidence>
<keyword evidence="9" id="KW-1185">Reference proteome</keyword>
<keyword evidence="3 8" id="KW-0489">Methyltransferase</keyword>
<comment type="caution">
    <text evidence="8">The sequence shown here is derived from an EMBL/GenBank/DDBJ whole genome shotgun (WGS) entry which is preliminary data.</text>
</comment>
<dbReference type="InterPro" id="IPR003358">
    <property type="entry name" value="tRNA_(Gua-N-7)_MeTrfase_Trmb"/>
</dbReference>
<evidence type="ECO:0000313" key="9">
    <source>
        <dbReference type="Proteomes" id="UP000037460"/>
    </source>
</evidence>
<dbReference type="InterPro" id="IPR041698">
    <property type="entry name" value="Methyltransf_25"/>
</dbReference>
<dbReference type="InterPro" id="IPR029063">
    <property type="entry name" value="SAM-dependent_MTases_sf"/>
</dbReference>
<dbReference type="PROSITE" id="PS51625">
    <property type="entry name" value="SAM_MT_TRMB"/>
    <property type="match status" value="1"/>
</dbReference>
<dbReference type="Pfam" id="PF13649">
    <property type="entry name" value="Methyltransf_25"/>
    <property type="match status" value="1"/>
</dbReference>
<dbReference type="GO" id="GO:0008176">
    <property type="term" value="F:tRNA (guanine(46)-N7)-methyltransferase activity"/>
    <property type="evidence" value="ECO:0007669"/>
    <property type="project" value="UniProtKB-EC"/>
</dbReference>
<sequence length="283" mass="31002">MQCSNLAAVYPQVAHPNVERYGLRSLEHLPRYLASPLHAPTIDAFKGAEAWLQGLEGRPPVILDSGCGTGRSTCMLARAHPDAAIIGLDRSEARLEASAQPLPPNALLVRAECSSFWRLLLQRDVEGAGRSGLSAARVRHHFLLYPNPYPKAARLNLRWHGHPALPVLCGLGGTLEIRSNWNVYLNEFLGAARSLTGTANDAVQLAVSRWPKEEEEGGAQDSAATAAARLCASRLSARGVAMNGHRGRLLTELPPLRHEDDALTLFERKFHLQGERLYRLQLP</sequence>
<evidence type="ECO:0000313" key="8">
    <source>
        <dbReference type="EMBL" id="KOO33194.1"/>
    </source>
</evidence>
<dbReference type="Gene3D" id="3.40.50.150">
    <property type="entry name" value="Vaccinia Virus protein VP39"/>
    <property type="match status" value="1"/>
</dbReference>
<evidence type="ECO:0000256" key="5">
    <source>
        <dbReference type="ARBA" id="ARBA00022691"/>
    </source>
</evidence>
<organism evidence="8 9">
    <name type="scientific">Chrysochromulina tobinii</name>
    <dbReference type="NCBI Taxonomy" id="1460289"/>
    <lineage>
        <taxon>Eukaryota</taxon>
        <taxon>Haptista</taxon>
        <taxon>Haptophyta</taxon>
        <taxon>Prymnesiophyceae</taxon>
        <taxon>Prymnesiales</taxon>
        <taxon>Chrysochromulinaceae</taxon>
        <taxon>Chrysochromulina</taxon>
    </lineage>
</organism>
<dbReference type="SUPFAM" id="SSF53335">
    <property type="entry name" value="S-adenosyl-L-methionine-dependent methyltransferases"/>
    <property type="match status" value="1"/>
</dbReference>
<dbReference type="AlphaFoldDB" id="A0A0M0K300"/>